<feature type="transmembrane region" description="Helical" evidence="7">
    <location>
        <begin position="157"/>
        <end position="181"/>
    </location>
</feature>
<proteinExistence type="inferred from homology"/>
<feature type="transmembrane region" description="Helical" evidence="7">
    <location>
        <begin position="45"/>
        <end position="63"/>
    </location>
</feature>
<feature type="domain" description="VTT" evidence="9">
    <location>
        <begin position="22"/>
        <end position="147"/>
    </location>
</feature>
<evidence type="ECO:0000256" key="2">
    <source>
        <dbReference type="ARBA" id="ARBA00010792"/>
    </source>
</evidence>
<dbReference type="InterPro" id="IPR032818">
    <property type="entry name" value="DedA-like"/>
</dbReference>
<reference evidence="10 11" key="1">
    <citation type="submission" date="2024-10" db="EMBL/GenBank/DDBJ databases">
        <title>The Natural Products Discovery Center: Release of the First 8490 Sequenced Strains for Exploring Actinobacteria Biosynthetic Diversity.</title>
        <authorList>
            <person name="Kalkreuter E."/>
            <person name="Kautsar S.A."/>
            <person name="Yang D."/>
            <person name="Bader C.D."/>
            <person name="Teijaro C.N."/>
            <person name="Fluegel L."/>
            <person name="Davis C.M."/>
            <person name="Simpson J.R."/>
            <person name="Lauterbach L."/>
            <person name="Steele A.D."/>
            <person name="Gui C."/>
            <person name="Meng S."/>
            <person name="Li G."/>
            <person name="Viehrig K."/>
            <person name="Ye F."/>
            <person name="Su P."/>
            <person name="Kiefer A.F."/>
            <person name="Nichols A."/>
            <person name="Cepeda A.J."/>
            <person name="Yan W."/>
            <person name="Fan B."/>
            <person name="Jiang Y."/>
            <person name="Adhikari A."/>
            <person name="Zheng C.-J."/>
            <person name="Schuster L."/>
            <person name="Cowan T.M."/>
            <person name="Smanski M.J."/>
            <person name="Chevrette M.G."/>
            <person name="De Carvalho L.P.S."/>
            <person name="Shen B."/>
        </authorList>
    </citation>
    <scope>NUCLEOTIDE SEQUENCE [LARGE SCALE GENOMIC DNA]</scope>
    <source>
        <strain evidence="10 11">NPDC020327</strain>
    </source>
</reference>
<gene>
    <name evidence="10" type="ORF">ACH429_18725</name>
</gene>
<feature type="compositionally biased region" description="Acidic residues" evidence="8">
    <location>
        <begin position="193"/>
        <end position="203"/>
    </location>
</feature>
<comment type="subcellular location">
    <subcellularLocation>
        <location evidence="1 7">Cell membrane</location>
        <topology evidence="1 7">Multi-pass membrane protein</topology>
    </subcellularLocation>
</comment>
<comment type="similarity">
    <text evidence="2 7">Belongs to the DedA family.</text>
</comment>
<dbReference type="RefSeq" id="WP_055473074.1">
    <property type="nucleotide sequence ID" value="NZ_JBIRWE010000007.1"/>
</dbReference>
<keyword evidence="6 7" id="KW-0472">Membrane</keyword>
<evidence type="ECO:0000256" key="1">
    <source>
        <dbReference type="ARBA" id="ARBA00004651"/>
    </source>
</evidence>
<keyword evidence="5 7" id="KW-1133">Transmembrane helix</keyword>
<keyword evidence="11" id="KW-1185">Reference proteome</keyword>
<dbReference type="InterPro" id="IPR032816">
    <property type="entry name" value="VTT_dom"/>
</dbReference>
<dbReference type="EMBL" id="JBIRWE010000007">
    <property type="protein sequence ID" value="MFI1966110.1"/>
    <property type="molecule type" value="Genomic_DNA"/>
</dbReference>
<feature type="compositionally biased region" description="Basic and acidic residues" evidence="8">
    <location>
        <begin position="212"/>
        <end position="225"/>
    </location>
</feature>
<protein>
    <submittedName>
        <fullName evidence="10">DedA family protein</fullName>
    </submittedName>
</protein>
<evidence type="ECO:0000256" key="8">
    <source>
        <dbReference type="SAM" id="MobiDB-lite"/>
    </source>
</evidence>
<organism evidence="10 11">
    <name type="scientific">Streptomyces pathocidini</name>
    <dbReference type="NCBI Taxonomy" id="1650571"/>
    <lineage>
        <taxon>Bacteria</taxon>
        <taxon>Bacillati</taxon>
        <taxon>Actinomycetota</taxon>
        <taxon>Actinomycetes</taxon>
        <taxon>Kitasatosporales</taxon>
        <taxon>Streptomycetaceae</taxon>
        <taxon>Streptomyces</taxon>
    </lineage>
</organism>
<keyword evidence="4 7" id="KW-0812">Transmembrane</keyword>
<dbReference type="PANTHER" id="PTHR30353:SF0">
    <property type="entry name" value="TRANSMEMBRANE PROTEIN"/>
    <property type="match status" value="1"/>
</dbReference>
<feature type="region of interest" description="Disordered" evidence="8">
    <location>
        <begin position="184"/>
        <end position="225"/>
    </location>
</feature>
<evidence type="ECO:0000256" key="3">
    <source>
        <dbReference type="ARBA" id="ARBA00022475"/>
    </source>
</evidence>
<comment type="caution">
    <text evidence="10">The sequence shown here is derived from an EMBL/GenBank/DDBJ whole genome shotgun (WGS) entry which is preliminary data.</text>
</comment>
<keyword evidence="3 7" id="KW-1003">Cell membrane</keyword>
<evidence type="ECO:0000256" key="4">
    <source>
        <dbReference type="ARBA" id="ARBA00022692"/>
    </source>
</evidence>
<dbReference type="PANTHER" id="PTHR30353">
    <property type="entry name" value="INNER MEMBRANE PROTEIN DEDA-RELATED"/>
    <property type="match status" value="1"/>
</dbReference>
<comment type="caution">
    <text evidence="7">Lacks conserved residue(s) required for the propagation of feature annotation.</text>
</comment>
<evidence type="ECO:0000259" key="9">
    <source>
        <dbReference type="Pfam" id="PF09335"/>
    </source>
</evidence>
<sequence length="225" mass="23395">MDVMEVLWIYGLLALTTAPPLVPNSGLLVTAGVLAARGSLDLAPVLLVVAGSALLGDLLMHASGRRFSGPVQSWMGRERRRRALLEWISLHIERYGVPFVAAARFLPSGRLAGGLAAGVVRYPARRYLIGAGIAEAIWATYSVGLGYLGSAVTGHPLYAVAIGIGVSAMVAGAGALVQVAVRRRRAPDKPTDEPADTAVDELADAAAGTTRDGARERDPECAGCG</sequence>
<accession>A0ABW7UU29</accession>
<name>A0ABW7UU29_9ACTN</name>
<dbReference type="Proteomes" id="UP001611548">
    <property type="component" value="Unassembled WGS sequence"/>
</dbReference>
<evidence type="ECO:0000256" key="5">
    <source>
        <dbReference type="ARBA" id="ARBA00022989"/>
    </source>
</evidence>
<evidence type="ECO:0000256" key="6">
    <source>
        <dbReference type="ARBA" id="ARBA00023136"/>
    </source>
</evidence>
<evidence type="ECO:0000313" key="11">
    <source>
        <dbReference type="Proteomes" id="UP001611548"/>
    </source>
</evidence>
<evidence type="ECO:0000313" key="10">
    <source>
        <dbReference type="EMBL" id="MFI1966110.1"/>
    </source>
</evidence>
<dbReference type="Pfam" id="PF09335">
    <property type="entry name" value="VTT_dom"/>
    <property type="match status" value="1"/>
</dbReference>
<evidence type="ECO:0000256" key="7">
    <source>
        <dbReference type="RuleBase" id="RU367016"/>
    </source>
</evidence>